<dbReference type="GO" id="GO:0003964">
    <property type="term" value="F:RNA-directed DNA polymerase activity"/>
    <property type="evidence" value="ECO:0007669"/>
    <property type="project" value="UniProtKB-KW"/>
</dbReference>
<dbReference type="Pfam" id="PF14529">
    <property type="entry name" value="Exo_endo_phos_2"/>
    <property type="match status" value="1"/>
</dbReference>
<proteinExistence type="predicted"/>
<evidence type="ECO:0000313" key="2">
    <source>
        <dbReference type="EMBL" id="GFX95274.1"/>
    </source>
</evidence>
<dbReference type="EMBL" id="BMAU01021185">
    <property type="protein sequence ID" value="GFX95274.1"/>
    <property type="molecule type" value="Genomic_DNA"/>
</dbReference>
<dbReference type="Gene3D" id="3.60.10.10">
    <property type="entry name" value="Endonuclease/exonuclease/phosphatase"/>
    <property type="match status" value="1"/>
</dbReference>
<comment type="caution">
    <text evidence="2">The sequence shown here is derived from an EMBL/GenBank/DDBJ whole genome shotgun (WGS) entry which is preliminary data.</text>
</comment>
<feature type="domain" description="Endonuclease/exonuclease/phosphatase" evidence="1">
    <location>
        <begin position="2"/>
        <end position="108"/>
    </location>
</feature>
<reference evidence="2" key="1">
    <citation type="submission" date="2020-08" db="EMBL/GenBank/DDBJ databases">
        <title>Multicomponent nature underlies the extraordinary mechanical properties of spider dragline silk.</title>
        <authorList>
            <person name="Kono N."/>
            <person name="Nakamura H."/>
            <person name="Mori M."/>
            <person name="Yoshida Y."/>
            <person name="Ohtoshi R."/>
            <person name="Malay A.D."/>
            <person name="Moran D.A.P."/>
            <person name="Tomita M."/>
            <person name="Numata K."/>
            <person name="Arakawa K."/>
        </authorList>
    </citation>
    <scope>NUCLEOTIDE SEQUENCE</scope>
</reference>
<gene>
    <name evidence="2" type="primary">X-element ORF2</name>
    <name evidence="2" type="ORF">TNCV_848651</name>
</gene>
<dbReference type="Proteomes" id="UP000887159">
    <property type="component" value="Unassembled WGS sequence"/>
</dbReference>
<keyword evidence="2" id="KW-0548">Nucleotidyltransferase</keyword>
<dbReference type="PANTHER" id="PTHR33273">
    <property type="entry name" value="DOMAIN-CONTAINING PROTEIN, PUTATIVE-RELATED"/>
    <property type="match status" value="1"/>
</dbReference>
<sequence>MVCIYKHPHGSINVTELDAILAHNNRTFLFGDFNAKHSSWNPGRSNASGNILSNWAVSSAIDIIAPDTPTHFNHNAPSTVIDIGFAANFSHSNVFTVNELSSDHNPVIFDFVTNCQLPPLLQTLKTANWIKFQEILHYNMPGNPTVDNLDQAVQNFSNIVSDAINTSTRISKTSHLRLPINIRELIKTKNRFRKLGNNTRYPLYKREVNALIRQIRIEINEHKSRTWKNLLSSLNVEDNSLYNLHKRITKKHTVIPPLHGPSGMAYSDFEKAEAFKDALEVTFQENAEP</sequence>
<dbReference type="SUPFAM" id="SSF56219">
    <property type="entry name" value="DNase I-like"/>
    <property type="match status" value="1"/>
</dbReference>
<evidence type="ECO:0000313" key="3">
    <source>
        <dbReference type="Proteomes" id="UP000887159"/>
    </source>
</evidence>
<evidence type="ECO:0000259" key="1">
    <source>
        <dbReference type="Pfam" id="PF14529"/>
    </source>
</evidence>
<protein>
    <submittedName>
        <fullName evidence="2">Probable RNA-directed DNA polymerase from transposon X-element</fullName>
    </submittedName>
</protein>
<keyword evidence="3" id="KW-1185">Reference proteome</keyword>
<dbReference type="InterPro" id="IPR036691">
    <property type="entry name" value="Endo/exonu/phosph_ase_sf"/>
</dbReference>
<organism evidence="2 3">
    <name type="scientific">Trichonephila clavipes</name>
    <name type="common">Golden silk orbweaver</name>
    <name type="synonym">Nephila clavipes</name>
    <dbReference type="NCBI Taxonomy" id="2585209"/>
    <lineage>
        <taxon>Eukaryota</taxon>
        <taxon>Metazoa</taxon>
        <taxon>Ecdysozoa</taxon>
        <taxon>Arthropoda</taxon>
        <taxon>Chelicerata</taxon>
        <taxon>Arachnida</taxon>
        <taxon>Araneae</taxon>
        <taxon>Araneomorphae</taxon>
        <taxon>Entelegynae</taxon>
        <taxon>Araneoidea</taxon>
        <taxon>Nephilidae</taxon>
        <taxon>Trichonephila</taxon>
    </lineage>
</organism>
<dbReference type="InterPro" id="IPR005135">
    <property type="entry name" value="Endo/exonuclease/phosphatase"/>
</dbReference>
<name>A0A8X6RMK5_TRICX</name>
<dbReference type="AlphaFoldDB" id="A0A8X6RMK5"/>
<keyword evidence="2" id="KW-0695">RNA-directed DNA polymerase</keyword>
<dbReference type="PANTHER" id="PTHR33273:SF2">
    <property type="entry name" value="ENDONUCLEASE_EXONUCLEASE_PHOSPHATASE DOMAIN-CONTAINING PROTEIN"/>
    <property type="match status" value="1"/>
</dbReference>
<accession>A0A8X6RMK5</accession>
<keyword evidence="2" id="KW-0808">Transferase</keyword>